<dbReference type="PROSITE" id="PS50089">
    <property type="entry name" value="ZF_RING_2"/>
    <property type="match status" value="1"/>
</dbReference>
<keyword evidence="2" id="KW-0677">Repeat</keyword>
<dbReference type="SUPFAM" id="SSF49899">
    <property type="entry name" value="Concanavalin A-like lectins/glucanases"/>
    <property type="match status" value="1"/>
</dbReference>
<dbReference type="Gene3D" id="3.30.40.10">
    <property type="entry name" value="Zinc/RING finger domain, C3HC4 (zinc finger)"/>
    <property type="match status" value="1"/>
</dbReference>
<keyword evidence="3 5" id="KW-0863">Zinc-finger</keyword>
<dbReference type="InterPro" id="IPR014756">
    <property type="entry name" value="Ig_E-set"/>
</dbReference>
<evidence type="ECO:0000259" key="9">
    <source>
        <dbReference type="PROSITE" id="PS50119"/>
    </source>
</evidence>
<proteinExistence type="predicted"/>
<accession>A0ABD3UBG1</accession>
<dbReference type="Pfam" id="PF00097">
    <property type="entry name" value="zf-C3HC4"/>
    <property type="match status" value="1"/>
</dbReference>
<dbReference type="PROSITE" id="PS50188">
    <property type="entry name" value="B302_SPRY"/>
    <property type="match status" value="1"/>
</dbReference>
<feature type="domain" description="RING-type" evidence="8">
    <location>
        <begin position="169"/>
        <end position="212"/>
    </location>
</feature>
<evidence type="ECO:0000256" key="5">
    <source>
        <dbReference type="PROSITE-ProRule" id="PRU00024"/>
    </source>
</evidence>
<dbReference type="InterPro" id="IPR001841">
    <property type="entry name" value="Znf_RING"/>
</dbReference>
<dbReference type="Proteomes" id="UP001634394">
    <property type="component" value="Unassembled WGS sequence"/>
</dbReference>
<dbReference type="Gene3D" id="2.60.40.10">
    <property type="entry name" value="Immunoglobulins"/>
    <property type="match status" value="1"/>
</dbReference>
<dbReference type="PROSITE" id="PS50194">
    <property type="entry name" value="FILAMIN_REPEAT"/>
    <property type="match status" value="1"/>
</dbReference>
<dbReference type="SMART" id="SM00336">
    <property type="entry name" value="BBOX"/>
    <property type="match status" value="2"/>
</dbReference>
<keyword evidence="12" id="KW-1185">Reference proteome</keyword>
<evidence type="ECO:0000313" key="11">
    <source>
        <dbReference type="EMBL" id="KAL3846859.1"/>
    </source>
</evidence>
<comment type="caution">
    <text evidence="11">The sequence shown here is derived from an EMBL/GenBank/DDBJ whole genome shotgun (WGS) entry which is preliminary data.</text>
</comment>
<dbReference type="InterPro" id="IPR003649">
    <property type="entry name" value="Bbox_C"/>
</dbReference>
<gene>
    <name evidence="11" type="ORF">ACJMK2_017813</name>
</gene>
<evidence type="ECO:0000256" key="7">
    <source>
        <dbReference type="SAM" id="MobiDB-lite"/>
    </source>
</evidence>
<protein>
    <submittedName>
        <fullName evidence="11">Uncharacterized protein</fullName>
    </submittedName>
</protein>
<dbReference type="SMART" id="SM00502">
    <property type="entry name" value="BBC"/>
    <property type="match status" value="1"/>
</dbReference>
<dbReference type="CDD" id="cd19756">
    <property type="entry name" value="Bbox2"/>
    <property type="match status" value="1"/>
</dbReference>
<sequence length="877" mass="100336">MSEQRELSKQAWVKQDSKKEREPIQVKIHVNINKYASSSSDPGARRNKHIDKSSTFKEYDIISAKRTILLSKLNTLNEHEILSQKKLNHFEKLGIVNGNDKLPLRRSVRFDNAIESHNILNRRASLNNFRPKQEYHTYQFPRAIHSLSAMSQSTTSKKSAILHESHLKCPVCRNFYDSDSHPPLLLPCLHTCCSSCLKERVKIEMVQCPSCTEVHEIPNNDISKLARDYGRDHLVKCFKVQNRTTEIGCDGCDIRNRATSRCKECDQFLCGVCTEAHKRTKMTRSHNIASIDTLKRPDIPLEEFHHKETCKVPEHEDQPFSFYCCNKPICSLCAVHEHKESLGHKIRDINDVYLENKRKVEGVLIDIQHKKTTADEALTGIEDEIQNLYIKESTTEEEIENAFLACQKQLEKRKNSLKEKLMNTSKVKKKGLESHLDKLTAEKIQFEHAVNFSQNLLSYCNATEFLQVKDTIMARLTDLKEKSVEVRPQHKSDIKFQAGKMTNEFQNAVNNLGDVWTTTAYIPNTKIQTFDIGVGREETALVITLHDYENRPLAEPGVDIRVEITDPKGKKSRAMVRDCTEREGCYKATFHGVKVGDHRTSIFILGTPVIVSDLTFKVRRPGAIEADVVKDYESVQLKKSSSDPELRETLTKEGGKVKQYRVFGDIVCPDMILDEGTVHPQCFLTSDGKSLKNTMGRGPVSALGLKNYRGVIATKSFSKSGRFYFEVIVHFFIKRQLRQDLIFEIGIARRSEIDKHYTADGSPYAWVCCARRCPLCRTVCLQTWHNGQRLYHSPLTENAPPGTNLRTTIGFLLDMQTKQWFIVDAKNRRLFYRFRNVDTTKPLWPIFGAYNPDLVSVTLNIKTGRDIQAVPDIPEDA</sequence>
<keyword evidence="4" id="KW-0862">Zinc</keyword>
<dbReference type="InterPro" id="IPR018957">
    <property type="entry name" value="Znf_C3HC4_RING-type"/>
</dbReference>
<evidence type="ECO:0000256" key="4">
    <source>
        <dbReference type="ARBA" id="ARBA00022833"/>
    </source>
</evidence>
<evidence type="ECO:0000256" key="3">
    <source>
        <dbReference type="ARBA" id="ARBA00022771"/>
    </source>
</evidence>
<dbReference type="SUPFAM" id="SSF57850">
    <property type="entry name" value="RING/U-box"/>
    <property type="match status" value="1"/>
</dbReference>
<feature type="repeat" description="Filamin" evidence="6">
    <location>
        <begin position="559"/>
        <end position="618"/>
    </location>
</feature>
<dbReference type="InterPro" id="IPR001870">
    <property type="entry name" value="B30.2/SPRY"/>
</dbReference>
<evidence type="ECO:0000256" key="6">
    <source>
        <dbReference type="PROSITE-ProRule" id="PRU00087"/>
    </source>
</evidence>
<reference evidence="11 12" key="1">
    <citation type="submission" date="2024-11" db="EMBL/GenBank/DDBJ databases">
        <title>Chromosome-level genome assembly of the freshwater bivalve Anodonta woodiana.</title>
        <authorList>
            <person name="Chen X."/>
        </authorList>
    </citation>
    <scope>NUCLEOTIDE SEQUENCE [LARGE SCALE GENOMIC DNA]</scope>
    <source>
        <strain evidence="11">MN2024</strain>
        <tissue evidence="11">Gills</tissue>
    </source>
</reference>
<evidence type="ECO:0000313" key="12">
    <source>
        <dbReference type="Proteomes" id="UP001634394"/>
    </source>
</evidence>
<dbReference type="SMART" id="SM00184">
    <property type="entry name" value="RING"/>
    <property type="match status" value="1"/>
</dbReference>
<dbReference type="InterPro" id="IPR000315">
    <property type="entry name" value="Znf_B-box"/>
</dbReference>
<feature type="domain" description="B box-type" evidence="9">
    <location>
        <begin position="244"/>
        <end position="291"/>
    </location>
</feature>
<organism evidence="11 12">
    <name type="scientific">Sinanodonta woodiana</name>
    <name type="common">Chinese pond mussel</name>
    <name type="synonym">Anodonta woodiana</name>
    <dbReference type="NCBI Taxonomy" id="1069815"/>
    <lineage>
        <taxon>Eukaryota</taxon>
        <taxon>Metazoa</taxon>
        <taxon>Spiralia</taxon>
        <taxon>Lophotrochozoa</taxon>
        <taxon>Mollusca</taxon>
        <taxon>Bivalvia</taxon>
        <taxon>Autobranchia</taxon>
        <taxon>Heteroconchia</taxon>
        <taxon>Palaeoheterodonta</taxon>
        <taxon>Unionida</taxon>
        <taxon>Unionoidea</taxon>
        <taxon>Unionidae</taxon>
        <taxon>Unioninae</taxon>
        <taxon>Sinanodonta</taxon>
    </lineage>
</organism>
<dbReference type="InterPro" id="IPR047153">
    <property type="entry name" value="TRIM45/56/19-like"/>
</dbReference>
<evidence type="ECO:0000256" key="2">
    <source>
        <dbReference type="ARBA" id="ARBA00022737"/>
    </source>
</evidence>
<dbReference type="InterPro" id="IPR017868">
    <property type="entry name" value="Filamin/ABP280_repeat-like"/>
</dbReference>
<dbReference type="SUPFAM" id="SSF81296">
    <property type="entry name" value="E set domains"/>
    <property type="match status" value="1"/>
</dbReference>
<evidence type="ECO:0000259" key="10">
    <source>
        <dbReference type="PROSITE" id="PS50188"/>
    </source>
</evidence>
<dbReference type="Gene3D" id="3.30.160.60">
    <property type="entry name" value="Classic Zinc Finger"/>
    <property type="match status" value="1"/>
</dbReference>
<dbReference type="EMBL" id="JBJQND010000016">
    <property type="protein sequence ID" value="KAL3846859.1"/>
    <property type="molecule type" value="Genomic_DNA"/>
</dbReference>
<name>A0ABD3UBG1_SINWO</name>
<dbReference type="InterPro" id="IPR043136">
    <property type="entry name" value="B30.2/SPRY_sf"/>
</dbReference>
<keyword evidence="1" id="KW-0479">Metal-binding</keyword>
<evidence type="ECO:0000256" key="1">
    <source>
        <dbReference type="ARBA" id="ARBA00022723"/>
    </source>
</evidence>
<feature type="domain" description="B30.2/SPRY" evidence="10">
    <location>
        <begin position="650"/>
        <end position="866"/>
    </location>
</feature>
<dbReference type="SUPFAM" id="SSF57845">
    <property type="entry name" value="B-box zinc-binding domain"/>
    <property type="match status" value="1"/>
</dbReference>
<feature type="compositionally biased region" description="Basic and acidic residues" evidence="7">
    <location>
        <begin position="15"/>
        <end position="24"/>
    </location>
</feature>
<dbReference type="AlphaFoldDB" id="A0ABD3UBG1"/>
<dbReference type="InterPro" id="IPR013083">
    <property type="entry name" value="Znf_RING/FYVE/PHD"/>
</dbReference>
<dbReference type="GO" id="GO:0008270">
    <property type="term" value="F:zinc ion binding"/>
    <property type="evidence" value="ECO:0007669"/>
    <property type="project" value="UniProtKB-KW"/>
</dbReference>
<dbReference type="PANTHER" id="PTHR25462">
    <property type="entry name" value="BONUS, ISOFORM C-RELATED"/>
    <property type="match status" value="1"/>
</dbReference>
<feature type="region of interest" description="Disordered" evidence="7">
    <location>
        <begin position="1"/>
        <end position="24"/>
    </location>
</feature>
<dbReference type="PANTHER" id="PTHR25462:SF296">
    <property type="entry name" value="MEIOTIC P26, ISOFORM F"/>
    <property type="match status" value="1"/>
</dbReference>
<evidence type="ECO:0000259" key="8">
    <source>
        <dbReference type="PROSITE" id="PS50089"/>
    </source>
</evidence>
<dbReference type="Gene3D" id="2.60.120.920">
    <property type="match status" value="1"/>
</dbReference>
<dbReference type="InterPro" id="IPR013320">
    <property type="entry name" value="ConA-like_dom_sf"/>
</dbReference>
<dbReference type="InterPro" id="IPR013783">
    <property type="entry name" value="Ig-like_fold"/>
</dbReference>
<dbReference type="PROSITE" id="PS50119">
    <property type="entry name" value="ZF_BBOX"/>
    <property type="match status" value="1"/>
</dbReference>